<dbReference type="RefSeq" id="WP_069625074.1">
    <property type="nucleotide sequence ID" value="NZ_LPWD01000455.1"/>
</dbReference>
<keyword evidence="1" id="KW-1133">Transmembrane helix</keyword>
<organism evidence="2 3">
    <name type="scientific">Methyloceanibacter marginalis</name>
    <dbReference type="NCBI Taxonomy" id="1774971"/>
    <lineage>
        <taxon>Bacteria</taxon>
        <taxon>Pseudomonadati</taxon>
        <taxon>Pseudomonadota</taxon>
        <taxon>Alphaproteobacteria</taxon>
        <taxon>Hyphomicrobiales</taxon>
        <taxon>Hyphomicrobiaceae</taxon>
        <taxon>Methyloceanibacter</taxon>
    </lineage>
</organism>
<proteinExistence type="predicted"/>
<keyword evidence="1" id="KW-0472">Membrane</keyword>
<keyword evidence="3" id="KW-1185">Reference proteome</keyword>
<accession>A0A1E3VTG2</accession>
<protein>
    <submittedName>
        <fullName evidence="2">Uncharacterized protein</fullName>
    </submittedName>
</protein>
<feature type="transmembrane region" description="Helical" evidence="1">
    <location>
        <begin position="59"/>
        <end position="80"/>
    </location>
</feature>
<dbReference type="Proteomes" id="UP000095042">
    <property type="component" value="Unassembled WGS sequence"/>
</dbReference>
<keyword evidence="1" id="KW-0812">Transmembrane</keyword>
<feature type="transmembrane region" description="Helical" evidence="1">
    <location>
        <begin position="31"/>
        <end position="52"/>
    </location>
</feature>
<feature type="transmembrane region" description="Helical" evidence="1">
    <location>
        <begin position="100"/>
        <end position="117"/>
    </location>
</feature>
<evidence type="ECO:0000256" key="1">
    <source>
        <dbReference type="SAM" id="Phobius"/>
    </source>
</evidence>
<evidence type="ECO:0000313" key="2">
    <source>
        <dbReference type="EMBL" id="ODR96807.1"/>
    </source>
</evidence>
<dbReference type="AlphaFoldDB" id="A0A1E3VTG2"/>
<gene>
    <name evidence="2" type="ORF">AUC71_04380</name>
</gene>
<sequence length="248" mass="28354">MAAVLILLTIQGVWAVYRYDGRGAEDRGYFTLYVVIWAFVPCVMAFLLFLVAHAERYSARYFIFCAPPLAVMTLLAVENIFLSAKKLLSKIKALDPARHYVRYSLIYAIVVALAIAAPGGRQAASLINEDYRGIAQLVVNTVRGNPSESYVLYEANHTGTLNYYLPKMSKGGVRVEDKIRPSYEKLSAQKFREKIDEIDGHDFLIVAFTHKRLKSYPRTVRRLDELYTRHITQLDRRGRGIIVWDTRK</sequence>
<reference evidence="2 3" key="1">
    <citation type="journal article" date="2016" name="Environ. Microbiol.">
        <title>New Methyloceanibacter diversity from North Sea sediments includes methanotroph containing solely the soluble methane monooxygenase.</title>
        <authorList>
            <person name="Vekeman B."/>
            <person name="Kerckhof F.M."/>
            <person name="Cremers G."/>
            <person name="de Vos P."/>
            <person name="Vandamme P."/>
            <person name="Boon N."/>
            <person name="Op den Camp H.J."/>
            <person name="Heylen K."/>
        </authorList>
    </citation>
    <scope>NUCLEOTIDE SEQUENCE [LARGE SCALE GENOMIC DNA]</scope>
    <source>
        <strain evidence="2 3">R-67177</strain>
    </source>
</reference>
<name>A0A1E3VTG2_9HYPH</name>
<dbReference type="EMBL" id="LPWD01000455">
    <property type="protein sequence ID" value="ODR96807.1"/>
    <property type="molecule type" value="Genomic_DNA"/>
</dbReference>
<comment type="caution">
    <text evidence="2">The sequence shown here is derived from an EMBL/GenBank/DDBJ whole genome shotgun (WGS) entry which is preliminary data.</text>
</comment>
<evidence type="ECO:0000313" key="3">
    <source>
        <dbReference type="Proteomes" id="UP000095042"/>
    </source>
</evidence>